<feature type="signal peptide" evidence="2">
    <location>
        <begin position="1"/>
        <end position="24"/>
    </location>
</feature>
<dbReference type="AlphaFoldDB" id="A0A2R5ESB7"/>
<evidence type="ECO:0000259" key="3">
    <source>
        <dbReference type="Pfam" id="PF12010"/>
    </source>
</evidence>
<dbReference type="Pfam" id="PF12010">
    <property type="entry name" value="DUF3502"/>
    <property type="match status" value="1"/>
</dbReference>
<dbReference type="RefSeq" id="WP_108991623.1">
    <property type="nucleotide sequence ID" value="NZ_BDQX01000040.1"/>
</dbReference>
<evidence type="ECO:0000313" key="4">
    <source>
        <dbReference type="EMBL" id="GBG06284.1"/>
    </source>
</evidence>
<organism evidence="4 5">
    <name type="scientific">Paenibacillus agaridevorans</name>
    <dbReference type="NCBI Taxonomy" id="171404"/>
    <lineage>
        <taxon>Bacteria</taxon>
        <taxon>Bacillati</taxon>
        <taxon>Bacillota</taxon>
        <taxon>Bacilli</taxon>
        <taxon>Bacillales</taxon>
        <taxon>Paenibacillaceae</taxon>
        <taxon>Paenibacillus</taxon>
    </lineage>
</organism>
<reference evidence="4 5" key="1">
    <citation type="submission" date="2017-08" db="EMBL/GenBank/DDBJ databases">
        <title>Substantial Increase in Enzyme Production by Combined Drug-Resistance Mutations in Paenibacillus agaridevorans.</title>
        <authorList>
            <person name="Tanaka Y."/>
            <person name="Funane K."/>
            <person name="Hosaka T."/>
            <person name="Shiwa Y."/>
            <person name="Fujita N."/>
            <person name="Miyazaki T."/>
            <person name="Yoshikawa H."/>
            <person name="Murakami K."/>
            <person name="Kasahara K."/>
            <person name="Inaoka T."/>
            <person name="Hiraga Y."/>
            <person name="Ochi K."/>
        </authorList>
    </citation>
    <scope>NUCLEOTIDE SEQUENCE [LARGE SCALE GENOMIC DNA]</scope>
    <source>
        <strain evidence="4 5">T-3040</strain>
    </source>
</reference>
<dbReference type="InterPro" id="IPR006059">
    <property type="entry name" value="SBP"/>
</dbReference>
<keyword evidence="5" id="KW-1185">Reference proteome</keyword>
<name>A0A2R5ESB7_9BACL</name>
<evidence type="ECO:0000313" key="5">
    <source>
        <dbReference type="Proteomes" id="UP000245202"/>
    </source>
</evidence>
<protein>
    <submittedName>
        <fullName evidence="4">Sugar ABC transporter substrate-binding protein</fullName>
    </submittedName>
</protein>
<comment type="caution">
    <text evidence="4">The sequence shown here is derived from an EMBL/GenBank/DDBJ whole genome shotgun (WGS) entry which is preliminary data.</text>
</comment>
<feature type="domain" description="DUF3502" evidence="3">
    <location>
        <begin position="437"/>
        <end position="504"/>
    </location>
</feature>
<dbReference type="PANTHER" id="PTHR43649">
    <property type="entry name" value="ARABINOSE-BINDING PROTEIN-RELATED"/>
    <property type="match status" value="1"/>
</dbReference>
<feature type="region of interest" description="Disordered" evidence="1">
    <location>
        <begin position="29"/>
        <end position="53"/>
    </location>
</feature>
<dbReference type="SUPFAM" id="SSF53850">
    <property type="entry name" value="Periplasmic binding protein-like II"/>
    <property type="match status" value="1"/>
</dbReference>
<feature type="chain" id="PRO_5038368852" evidence="2">
    <location>
        <begin position="25"/>
        <end position="507"/>
    </location>
</feature>
<evidence type="ECO:0000256" key="2">
    <source>
        <dbReference type="SAM" id="SignalP"/>
    </source>
</evidence>
<dbReference type="Gene3D" id="3.40.190.10">
    <property type="entry name" value="Periplasmic binding protein-like II"/>
    <property type="match status" value="1"/>
</dbReference>
<dbReference type="Pfam" id="PF13416">
    <property type="entry name" value="SBP_bac_8"/>
    <property type="match status" value="1"/>
</dbReference>
<dbReference type="PANTHER" id="PTHR43649:SF17">
    <property type="entry name" value="ABC TRANSPORTER SOLUTE BINDING PROTEIN-SUGAR TRANSPORT"/>
    <property type="match status" value="1"/>
</dbReference>
<accession>A0A2R5ESB7</accession>
<feature type="compositionally biased region" description="Polar residues" evidence="1">
    <location>
        <begin position="29"/>
        <end position="48"/>
    </location>
</feature>
<dbReference type="EMBL" id="BDQX01000040">
    <property type="protein sequence ID" value="GBG06284.1"/>
    <property type="molecule type" value="Genomic_DNA"/>
</dbReference>
<dbReference type="InterPro" id="IPR050490">
    <property type="entry name" value="Bact_solute-bd_prot1"/>
</dbReference>
<dbReference type="PROSITE" id="PS51257">
    <property type="entry name" value="PROKAR_LIPOPROTEIN"/>
    <property type="match status" value="1"/>
</dbReference>
<evidence type="ECO:0000256" key="1">
    <source>
        <dbReference type="SAM" id="MobiDB-lite"/>
    </source>
</evidence>
<dbReference type="Proteomes" id="UP000245202">
    <property type="component" value="Unassembled WGS sequence"/>
</dbReference>
<gene>
    <name evidence="4" type="ORF">PAT3040_00801</name>
</gene>
<dbReference type="InterPro" id="IPR022627">
    <property type="entry name" value="DUF3502"/>
</dbReference>
<sequence length="507" mass="56071">MFRKMNIVSLVLMICLTLALTACAGAKNTGSEASTNSPKHNATESNSESKLEPSALPPVELTWYYPGTPQKDVALIQEAMNKITKEKMNATIKLITIDWASYTQKLNVMQAGGDEFDLAFVAPWVGNFYQGISKGAYLPLDNLLEQYAPTLKSTIPDKIWDAAKVGGQIYGAINWQIVAGQVGIEVRKDLADKYNLNIDNIQKVADLEPFLTQVSEGEENSPYIFVPGSAIDGFDNIGDDGSPGVIRIHDDKLTVFNQFESDEYREFVELMHSWYNKGLIRKDQSTLSFSNEILKSGSFAGVISYPIKPGVEIEDEAKWGQPVLAKSLTKALITTNKANGTMTAISKTSKNPERAMMLLELINTNKELYNLICHGIEGVHYTKVSENLIQKNPDNTGYNPLTDWMFGNQFNSYYTDPAQVGAWEKTEEMNLNADISPILGFSFDPENVKTELAQVNTVVSQYAKALDTGSVDPAVVLDEFIAKLKEAGSDKIIAEKQKQLDLWLGSK</sequence>
<keyword evidence="2" id="KW-0732">Signal</keyword>
<proteinExistence type="predicted"/>